<reference evidence="1 2" key="1">
    <citation type="journal article" date="2020" name="Phytopathology">
        <title>Genome Sequence Resources of Colletotrichum truncatum, C. plurivorum, C. musicola, and C. sojae: Four Species Pathogenic to Soybean (Glycine max).</title>
        <authorList>
            <person name="Rogerio F."/>
            <person name="Boufleur T.R."/>
            <person name="Ciampi-Guillardi M."/>
            <person name="Sukno S.A."/>
            <person name="Thon M.R."/>
            <person name="Massola Junior N.S."/>
            <person name="Baroncelli R."/>
        </authorList>
    </citation>
    <scope>NUCLEOTIDE SEQUENCE [LARGE SCALE GENOMIC DNA]</scope>
    <source>
        <strain evidence="1 2">CMES1059</strain>
    </source>
</reference>
<gene>
    <name evidence="1" type="ORF">CTRU02_206816</name>
</gene>
<accession>A0ACC3YYS1</accession>
<evidence type="ECO:0000313" key="2">
    <source>
        <dbReference type="Proteomes" id="UP000805649"/>
    </source>
</evidence>
<comment type="caution">
    <text evidence="1">The sequence shown here is derived from an EMBL/GenBank/DDBJ whole genome shotgun (WGS) entry which is preliminary data.</text>
</comment>
<organism evidence="1 2">
    <name type="scientific">Colletotrichum truncatum</name>
    <name type="common">Anthracnose fungus</name>
    <name type="synonym">Colletotrichum capsici</name>
    <dbReference type="NCBI Taxonomy" id="5467"/>
    <lineage>
        <taxon>Eukaryota</taxon>
        <taxon>Fungi</taxon>
        <taxon>Dikarya</taxon>
        <taxon>Ascomycota</taxon>
        <taxon>Pezizomycotina</taxon>
        <taxon>Sordariomycetes</taxon>
        <taxon>Hypocreomycetidae</taxon>
        <taxon>Glomerellales</taxon>
        <taxon>Glomerellaceae</taxon>
        <taxon>Colletotrichum</taxon>
        <taxon>Colletotrichum truncatum species complex</taxon>
    </lineage>
</organism>
<dbReference type="Proteomes" id="UP000805649">
    <property type="component" value="Unassembled WGS sequence"/>
</dbReference>
<sequence>MNRNYEGATTPVAPLDSLRKTPPPKAAQIYPILSLLSIILLFLSAGAGISLSAIVLFLNLESTEYLDPLSRAVFFVASCVSLIYVLTHIIAARTAYTKGYGSTKFYGKYVAGFAFLLARLGLPVWVAAITLAIFVAVNVGLDLSKGIRENMPWLNVIISISSLFSLCAVLAVIEMADRPFATIGLSQTWFIRGENPFARHEYDDAETDPKDEKLMSYVMEKDRKQPKPPKNEKRKRKTLTKRNPYEGQHRSLRHARSMSMPAPLNTVFGDDATPQIPELQSSHTAFAWKPPTREGTPRPAGALTFEDLDSWRQRNSLRHVASDISTNASAPSDDVILPSMPRQVQYSPRSQALLLEQQRKYDSRRWTAIGTQSPPYDAAFLDAPFRRPRTPLMAMEDERRIMGGHRPSTRDSELLSNYHSSMTHDGRSTMSHSSRASRIVRTSQAVYTVQDEPPSLPPIATTSTWSIPNTNSILAESDTLPNVGRRRRKISNYSDSQRLTHGTGSRLLSETYRPSSQHPSIVTQESPQLSPVSMSRSELHNFSRPRTSAAARMQSKVSRRLRAMKQQQETPSSGYGNEAVQAPTSPSTLRAARAAAVSNLQEKLGQRNQVQQSAEDQRPPSPETPRTTRAMAVKTLQERIGKRMMRRNESEAASSQLE</sequence>
<name>A0ACC3YYS1_COLTU</name>
<proteinExistence type="predicted"/>
<keyword evidence="2" id="KW-1185">Reference proteome</keyword>
<dbReference type="EMBL" id="VUJX02000004">
    <property type="protein sequence ID" value="KAL0937085.1"/>
    <property type="molecule type" value="Genomic_DNA"/>
</dbReference>
<evidence type="ECO:0000313" key="1">
    <source>
        <dbReference type="EMBL" id="KAL0937085.1"/>
    </source>
</evidence>
<protein>
    <submittedName>
        <fullName evidence="1">Uncharacterized protein</fullName>
    </submittedName>
</protein>